<proteinExistence type="predicted"/>
<name>A0AA36DV16_CYLNA</name>
<evidence type="ECO:0000313" key="1">
    <source>
        <dbReference type="EMBL" id="CAJ0593205.1"/>
    </source>
</evidence>
<dbReference type="Proteomes" id="UP001176961">
    <property type="component" value="Unassembled WGS sequence"/>
</dbReference>
<organism evidence="1 2">
    <name type="scientific">Cylicocyclus nassatus</name>
    <name type="common">Nematode worm</name>
    <dbReference type="NCBI Taxonomy" id="53992"/>
    <lineage>
        <taxon>Eukaryota</taxon>
        <taxon>Metazoa</taxon>
        <taxon>Ecdysozoa</taxon>
        <taxon>Nematoda</taxon>
        <taxon>Chromadorea</taxon>
        <taxon>Rhabditida</taxon>
        <taxon>Rhabditina</taxon>
        <taxon>Rhabditomorpha</taxon>
        <taxon>Strongyloidea</taxon>
        <taxon>Strongylidae</taxon>
        <taxon>Cylicocyclus</taxon>
    </lineage>
</organism>
<comment type="caution">
    <text evidence="1">The sequence shown here is derived from an EMBL/GenBank/DDBJ whole genome shotgun (WGS) entry which is preliminary data.</text>
</comment>
<accession>A0AA36DV16</accession>
<reference evidence="1" key="1">
    <citation type="submission" date="2023-07" db="EMBL/GenBank/DDBJ databases">
        <authorList>
            <consortium name="CYATHOMIX"/>
        </authorList>
    </citation>
    <scope>NUCLEOTIDE SEQUENCE</scope>
    <source>
        <strain evidence="1">N/A</strain>
    </source>
</reference>
<evidence type="ECO:0000313" key="2">
    <source>
        <dbReference type="Proteomes" id="UP001176961"/>
    </source>
</evidence>
<dbReference type="EMBL" id="CATQJL010000112">
    <property type="protein sequence ID" value="CAJ0593205.1"/>
    <property type="molecule type" value="Genomic_DNA"/>
</dbReference>
<gene>
    <name evidence="1" type="ORF">CYNAS_LOCUS5188</name>
</gene>
<sequence>MLRLQYQVRYMLVLEYSCYLERSAELYTYKTAPYEADFIETHMFAAVHDGSDAIGLRVAKTVVEWWNRKYSLCEKIKRMRYFGCAQHQYWWLKHGMEYRRNYLVCSFGNLQSVKQFVNMKTDLGTLHIKP</sequence>
<dbReference type="AlphaFoldDB" id="A0AA36DV16"/>
<keyword evidence="2" id="KW-1185">Reference proteome</keyword>
<protein>
    <submittedName>
        <fullName evidence="1">Uncharacterized protein</fullName>
    </submittedName>
</protein>